<evidence type="ECO:0000313" key="2">
    <source>
        <dbReference type="EMBL" id="MFC3935518.1"/>
    </source>
</evidence>
<gene>
    <name evidence="2" type="ORF">ACFOW3_12920</name>
</gene>
<dbReference type="Proteomes" id="UP001595693">
    <property type="component" value="Unassembled WGS sequence"/>
</dbReference>
<name>A0ABV8DAX9_9BURK</name>
<organism evidence="2 3">
    <name type="scientific">Acidovorax facilis</name>
    <dbReference type="NCBI Taxonomy" id="12917"/>
    <lineage>
        <taxon>Bacteria</taxon>
        <taxon>Pseudomonadati</taxon>
        <taxon>Pseudomonadota</taxon>
        <taxon>Betaproteobacteria</taxon>
        <taxon>Burkholderiales</taxon>
        <taxon>Comamonadaceae</taxon>
        <taxon>Acidovorax</taxon>
    </lineage>
</organism>
<dbReference type="EMBL" id="JBHSAJ010000035">
    <property type="protein sequence ID" value="MFC3935518.1"/>
    <property type="molecule type" value="Genomic_DNA"/>
</dbReference>
<evidence type="ECO:0000313" key="3">
    <source>
        <dbReference type="Proteomes" id="UP001595693"/>
    </source>
</evidence>
<sequence>MVFSLNSNAKAPILDERMLQVPPEKEAKLTHFPEGSFVGPQQEPFIPSARSGPGLDPGARFK</sequence>
<proteinExistence type="predicted"/>
<dbReference type="RefSeq" id="WP_207402137.1">
    <property type="nucleotide sequence ID" value="NZ_JBHSAJ010000035.1"/>
</dbReference>
<protein>
    <submittedName>
        <fullName evidence="2">Uncharacterized protein</fullName>
    </submittedName>
</protein>
<reference evidence="3" key="1">
    <citation type="journal article" date="2019" name="Int. J. Syst. Evol. Microbiol.">
        <title>The Global Catalogue of Microorganisms (GCM) 10K type strain sequencing project: providing services to taxonomists for standard genome sequencing and annotation.</title>
        <authorList>
            <consortium name="The Broad Institute Genomics Platform"/>
            <consortium name="The Broad Institute Genome Sequencing Center for Infectious Disease"/>
            <person name="Wu L."/>
            <person name="Ma J."/>
        </authorList>
    </citation>
    <scope>NUCLEOTIDE SEQUENCE [LARGE SCALE GENOMIC DNA]</scope>
    <source>
        <strain evidence="3">CCUG 2113</strain>
    </source>
</reference>
<accession>A0ABV8DAX9</accession>
<keyword evidence="3" id="KW-1185">Reference proteome</keyword>
<feature type="region of interest" description="Disordered" evidence="1">
    <location>
        <begin position="35"/>
        <end position="62"/>
    </location>
</feature>
<evidence type="ECO:0000256" key="1">
    <source>
        <dbReference type="SAM" id="MobiDB-lite"/>
    </source>
</evidence>
<comment type="caution">
    <text evidence="2">The sequence shown here is derived from an EMBL/GenBank/DDBJ whole genome shotgun (WGS) entry which is preliminary data.</text>
</comment>